<feature type="region of interest" description="Disordered" evidence="4">
    <location>
        <begin position="2037"/>
        <end position="2059"/>
    </location>
</feature>
<dbReference type="SUPFAM" id="SSF47336">
    <property type="entry name" value="ACP-like"/>
    <property type="match status" value="2"/>
</dbReference>
<dbReference type="PANTHER" id="PTHR45527">
    <property type="entry name" value="NONRIBOSOMAL PEPTIDE SYNTHETASE"/>
    <property type="match status" value="1"/>
</dbReference>
<evidence type="ECO:0000256" key="2">
    <source>
        <dbReference type="ARBA" id="ARBA00022450"/>
    </source>
</evidence>
<dbReference type="Pfam" id="PF00668">
    <property type="entry name" value="Condensation"/>
    <property type="match status" value="2"/>
</dbReference>
<dbReference type="SUPFAM" id="SSF56801">
    <property type="entry name" value="Acetyl-CoA synthetase-like"/>
    <property type="match status" value="2"/>
</dbReference>
<dbReference type="RefSeq" id="WP_033244897.1">
    <property type="nucleotide sequence ID" value="NZ_JBIRUQ010000002.1"/>
</dbReference>
<sequence>MPAAVQNASTISGAGLPLTGPQLGIWNAQQFDPESGRYLVGEVLEISGAEPIDVDALAEAIALTVAEAENMRLRFRDTDSGPRQFVSNEPAVLRPMIDLRGAADPISLAHEAVALERHEAAQRCRGMVDRRLYNYTLIRLTECEVWCVQLYHHLIVDGYSAALLSRRVAAHYTALRRGTEPPKATFGTIADLVADEQAYRESEHFTADQEYWRDQLSPAPALDGRGTALGGAVERTIRAEAILPVATLDRLRQCTERYRITWADGLIACYAAYIQRQLGTSDVVLSMLMMGRVGRVALSTPSMAVNVLPLRLAVHAHETVGELGVRVAESLREMRRHQRYSGADLARDLSGFGAGELLHGVGINLKVFDFALDFDGAKGVLRNVAGGPPEDLGLVATPLPDKSVLLNFECDARTNDPETAYRRMAGLVRVIEAFTELDKVQVGALELIDPDDRARLLAQRRGPAAAAGTELVPAALDRMVAEYAGDTVLVAGARRYTGAELGAQVYRLVRYLRDQGVRPGDRVGVALPRTADLVVALLAVWRAGATYLPLDPEHPAARLQTMIDDSAPVLVLTDNTLVGELDCRTVAVDGAEVRAAVQEYPDSRPAEAAIRGDHAAYVLYTSGSTGTPKGVVIDHNALAQLVAGHRSGIYAETVERAGGHRLAIAHTTSFAFDAALDPLLWLLDGHRIHLYDSVTRRDPAALVAAFGADGIEVADGTPTLAAALFTHGLAEVAPRLLVLGGEACPPDLWQQVQTAGISAVNLYGPTEATVDAIGAPVCGTDPHIGVPLPGVRAYLLDNGLQVVADGQPGELYLAGAGIAQGYLGRPGLSAERFVADPFGPPGARMYRTGDLARWVPGQGYFYAGRADAQIKIRGHRIEIGEVEAALSGLPEVVAAAADIRELAGRQSLIGYVVATGEAAAQIHDGAADLGARLRNRLADTLPDPMVPTRIVVLDELPWTVNGKVDRPALPDPVESTGGRAPATPAEQAIAEVVAELLGRDSDTVDIDDDFFGAGGDSITAIGVCAKLRERGFVLAPQDLLTRRGLADLAAAADPVPVSADNRPAPVPRAESVTIALPPQDLAELATVHGPVADVLPLSPLQEGLLFHALRDGAADVYTLTARFELSGPVDPDRLAAAFTEVLHRHPNLGAAFHYDRVDQPVQVIPRNPQIAWRVEDLRDRPDAADRALTLEQTAGAELFDIGDPPLLRALLIRLSDTVHRLVLTAHHLLADGWSIPIVLREMLARYHGEELPEPGYYGTYLAWLAARDTVAETRRWGDYLAGLEAPSLIGAPGPRSAAVGLQVPLGSETAAALESFGRAHGLTMNTLLQGAWSMVLAEQLGRTDVVFGAVVSGRPADLPGVGGMVGLFSNTVPVRMTLDTGRPVAEQFAAFQRTTLELQNQGYLGLATVERAAGVGRLFDTLVVYENFPKTGVAPKETHEVGVADVAVHSLTHYPVTVTALPGDRFRLMLHYAPGAIEEANGQRMAARLGAVLTALVGDPAATVGAVLDRTRHPDSHGATLADWTSATEIDPASPALTAEGMTISYREFGERADRLARWLVSQRIGPETVVVVAMRRCGEAVIAAHAISRAGGVYLPVDPGQPAERLDTILETAAPALVLTTSTDDFATGRAPVIATDTLDLTGFAANTLTDADRLAPLRPDNAAYLLFTSGSTGVPKGVSVSHAAIVNTFAWLQEHHRFGLGDTMLYRTPATFDASLLEIYLPLLVGARIVVARPNGHRDPYYQAELMADEQVTAVQMTSSMLTTMAEESDLTGCSALRCVFTGGEPLPPATAQRFREVTGTKVNNLYGPTEAAVCITYHVTDDTDLDTVPIGRPPGGAGVRVLDEKLRPVPFGTVGELYLTGVQLARGYLHEPARTAHTFVADPAGSGELMYRTGDLVRWGAEGELDYIGRTDSQVKLRGQRIELGDIESAVLRRPEIAQAAVILREDIPGDQRLVAYLRARSGATVDTEELRVALRNVLPSYMIPAAFVELDAIPMTVSDKLDRKALPVPEYPVDVAATGQVVTPTAVPGTPVAAQTAGPGVPAPAPGRQTAGPDVSAAALGAPAMSSSASTVAQGGPAAPEAQTVAPEAQTAPSGVQTAASGSLTAVPGEPGGVPGVAGAVTAAMAAVLGIAAIGPDDDFFAVGGHSLTAVRLVGRLRRAGYGVVVDDVFEAPTVRALTTRIEAVAVGGNGSADAGSIVSSTAAPKTAAPKTAAPNTAVSETAVSETVAPEHVPPATAATNPAVLETLSPETVSEEIAMLGRRLDHVLRLRDRGAAEPLFCVHPVGGTAWQFAPLARRLRADRPLIGLQLPALRGVDSGAETIDELAARYLETVREIQPEGPYHLLGYSLGGNIVHAMAAALTAAGAEVAFVGMVDSHPLADLAEQATEALADPARLDRLLPELPEDAPDLAALVRGAAGELLRMVTKSEAPRYSGHMSLYAADLGEDQDAPRVAAQLAGWRAAGARIIPRRLPYTHFGIVADGGWAEVAALLDTDPALRT</sequence>
<dbReference type="InterPro" id="IPR020845">
    <property type="entry name" value="AMP-binding_CS"/>
</dbReference>
<dbReference type="Pfam" id="PF00975">
    <property type="entry name" value="Thioesterase"/>
    <property type="match status" value="1"/>
</dbReference>
<dbReference type="EMBL" id="JBIRUQ010000002">
    <property type="protein sequence ID" value="MFI1461357.1"/>
    <property type="molecule type" value="Genomic_DNA"/>
</dbReference>
<dbReference type="Gene3D" id="3.30.300.30">
    <property type="match status" value="2"/>
</dbReference>
<protein>
    <submittedName>
        <fullName evidence="6">Non-ribosomal peptide synthetase</fullName>
    </submittedName>
</protein>
<dbReference type="Gene3D" id="1.10.1200.10">
    <property type="entry name" value="ACP-like"/>
    <property type="match status" value="2"/>
</dbReference>
<dbReference type="InterPro" id="IPR023213">
    <property type="entry name" value="CAT-like_dom_sf"/>
</dbReference>
<dbReference type="InterPro" id="IPR020802">
    <property type="entry name" value="TesA-like"/>
</dbReference>
<proteinExistence type="predicted"/>
<dbReference type="Pfam" id="PF00501">
    <property type="entry name" value="AMP-binding"/>
    <property type="match status" value="2"/>
</dbReference>
<comment type="cofactor">
    <cofactor evidence="1">
        <name>pantetheine 4'-phosphate</name>
        <dbReference type="ChEBI" id="CHEBI:47942"/>
    </cofactor>
</comment>
<dbReference type="CDD" id="cd19543">
    <property type="entry name" value="DCL_NRPS"/>
    <property type="match status" value="1"/>
</dbReference>
<dbReference type="InterPro" id="IPR020806">
    <property type="entry name" value="PKS_PP-bd"/>
</dbReference>
<dbReference type="Gene3D" id="3.30.559.10">
    <property type="entry name" value="Chloramphenicol acetyltransferase-like domain"/>
    <property type="match status" value="2"/>
</dbReference>
<name>A0ABW7TJY5_9NOCA</name>
<dbReference type="InterPro" id="IPR036736">
    <property type="entry name" value="ACP-like_sf"/>
</dbReference>
<evidence type="ECO:0000313" key="6">
    <source>
        <dbReference type="EMBL" id="MFI1461357.1"/>
    </source>
</evidence>
<reference evidence="6 7" key="1">
    <citation type="submission" date="2024-10" db="EMBL/GenBank/DDBJ databases">
        <title>The Natural Products Discovery Center: Release of the First 8490 Sequenced Strains for Exploring Actinobacteria Biosynthetic Diversity.</title>
        <authorList>
            <person name="Kalkreuter E."/>
            <person name="Kautsar S.A."/>
            <person name="Yang D."/>
            <person name="Bader C.D."/>
            <person name="Teijaro C.N."/>
            <person name="Fluegel L."/>
            <person name="Davis C.M."/>
            <person name="Simpson J.R."/>
            <person name="Lauterbach L."/>
            <person name="Steele A.D."/>
            <person name="Gui C."/>
            <person name="Meng S."/>
            <person name="Li G."/>
            <person name="Viehrig K."/>
            <person name="Ye F."/>
            <person name="Su P."/>
            <person name="Kiefer A.F."/>
            <person name="Nichols A."/>
            <person name="Cepeda A.J."/>
            <person name="Yan W."/>
            <person name="Fan B."/>
            <person name="Jiang Y."/>
            <person name="Adhikari A."/>
            <person name="Zheng C.-J."/>
            <person name="Schuster L."/>
            <person name="Cowan T.M."/>
            <person name="Smanski M.J."/>
            <person name="Chevrette M.G."/>
            <person name="De Carvalho L.P.S."/>
            <person name="Shen B."/>
        </authorList>
    </citation>
    <scope>NUCLEOTIDE SEQUENCE [LARGE SCALE GENOMIC DNA]</scope>
    <source>
        <strain evidence="6 7">NPDC020568</strain>
    </source>
</reference>
<dbReference type="CDD" id="cd05930">
    <property type="entry name" value="A_NRPS"/>
    <property type="match status" value="2"/>
</dbReference>
<gene>
    <name evidence="6" type="ORF">ACH4WX_11625</name>
</gene>
<evidence type="ECO:0000259" key="5">
    <source>
        <dbReference type="PROSITE" id="PS50075"/>
    </source>
</evidence>
<dbReference type="Gene3D" id="3.40.50.1820">
    <property type="entry name" value="alpha/beta hydrolase"/>
    <property type="match status" value="1"/>
</dbReference>
<dbReference type="InterPro" id="IPR010071">
    <property type="entry name" value="AA_adenyl_dom"/>
</dbReference>
<dbReference type="InterPro" id="IPR001031">
    <property type="entry name" value="Thioesterase"/>
</dbReference>
<keyword evidence="3" id="KW-0597">Phosphoprotein</keyword>
<dbReference type="SMART" id="SM00824">
    <property type="entry name" value="PKS_TE"/>
    <property type="match status" value="1"/>
</dbReference>
<feature type="region of interest" description="Disordered" evidence="4">
    <location>
        <begin position="2072"/>
        <end position="2095"/>
    </location>
</feature>
<dbReference type="InterPro" id="IPR045851">
    <property type="entry name" value="AMP-bd_C_sf"/>
</dbReference>
<evidence type="ECO:0000256" key="1">
    <source>
        <dbReference type="ARBA" id="ARBA00001957"/>
    </source>
</evidence>
<comment type="caution">
    <text evidence="6">The sequence shown here is derived from an EMBL/GenBank/DDBJ whole genome shotgun (WGS) entry which is preliminary data.</text>
</comment>
<dbReference type="PROSITE" id="PS00455">
    <property type="entry name" value="AMP_BINDING"/>
    <property type="match status" value="2"/>
</dbReference>
<feature type="domain" description="Carrier" evidence="5">
    <location>
        <begin position="980"/>
        <end position="1056"/>
    </location>
</feature>
<dbReference type="InterPro" id="IPR006162">
    <property type="entry name" value="Ppantetheine_attach_site"/>
</dbReference>
<dbReference type="Gene3D" id="3.40.50.980">
    <property type="match status" value="4"/>
</dbReference>
<dbReference type="Gene3D" id="3.30.559.30">
    <property type="entry name" value="Nonribosomal peptide synthetase, condensation domain"/>
    <property type="match status" value="2"/>
</dbReference>
<feature type="domain" description="Carrier" evidence="5">
    <location>
        <begin position="2116"/>
        <end position="2190"/>
    </location>
</feature>
<dbReference type="PROSITE" id="PS50075">
    <property type="entry name" value="CARRIER"/>
    <property type="match status" value="2"/>
</dbReference>
<evidence type="ECO:0000256" key="3">
    <source>
        <dbReference type="ARBA" id="ARBA00022553"/>
    </source>
</evidence>
<dbReference type="PROSITE" id="PS00012">
    <property type="entry name" value="PHOSPHOPANTETHEINE"/>
    <property type="match status" value="2"/>
</dbReference>
<dbReference type="Pfam" id="PF13193">
    <property type="entry name" value="AMP-binding_C"/>
    <property type="match status" value="2"/>
</dbReference>
<dbReference type="SUPFAM" id="SSF53474">
    <property type="entry name" value="alpha/beta-Hydrolases"/>
    <property type="match status" value="1"/>
</dbReference>
<dbReference type="InterPro" id="IPR001242">
    <property type="entry name" value="Condensation_dom"/>
</dbReference>
<dbReference type="SUPFAM" id="SSF52777">
    <property type="entry name" value="CoA-dependent acyltransferases"/>
    <property type="match status" value="4"/>
</dbReference>
<dbReference type="InterPro" id="IPR025110">
    <property type="entry name" value="AMP-bd_C"/>
</dbReference>
<dbReference type="InterPro" id="IPR009081">
    <property type="entry name" value="PP-bd_ACP"/>
</dbReference>
<accession>A0ABW7TJY5</accession>
<organism evidence="6 7">
    <name type="scientific">Nocardia carnea</name>
    <dbReference type="NCBI Taxonomy" id="37328"/>
    <lineage>
        <taxon>Bacteria</taxon>
        <taxon>Bacillati</taxon>
        <taxon>Actinomycetota</taxon>
        <taxon>Actinomycetes</taxon>
        <taxon>Mycobacteriales</taxon>
        <taxon>Nocardiaceae</taxon>
        <taxon>Nocardia</taxon>
    </lineage>
</organism>
<dbReference type="Pfam" id="PF00550">
    <property type="entry name" value="PP-binding"/>
    <property type="match status" value="2"/>
</dbReference>
<dbReference type="Gene3D" id="2.30.38.10">
    <property type="entry name" value="Luciferase, Domain 3"/>
    <property type="match status" value="2"/>
</dbReference>
<dbReference type="SMART" id="SM00823">
    <property type="entry name" value="PKS_PP"/>
    <property type="match status" value="2"/>
</dbReference>
<dbReference type="Proteomes" id="UP001611263">
    <property type="component" value="Unassembled WGS sequence"/>
</dbReference>
<dbReference type="InterPro" id="IPR029058">
    <property type="entry name" value="AB_hydrolase_fold"/>
</dbReference>
<keyword evidence="2" id="KW-0596">Phosphopantetheine</keyword>
<evidence type="ECO:0000256" key="4">
    <source>
        <dbReference type="SAM" id="MobiDB-lite"/>
    </source>
</evidence>
<dbReference type="NCBIfam" id="TIGR01733">
    <property type="entry name" value="AA-adenyl-dom"/>
    <property type="match status" value="2"/>
</dbReference>
<dbReference type="GeneID" id="93504373"/>
<evidence type="ECO:0000313" key="7">
    <source>
        <dbReference type="Proteomes" id="UP001611263"/>
    </source>
</evidence>
<dbReference type="PANTHER" id="PTHR45527:SF1">
    <property type="entry name" value="FATTY ACID SYNTHASE"/>
    <property type="match status" value="1"/>
</dbReference>
<dbReference type="InterPro" id="IPR000873">
    <property type="entry name" value="AMP-dep_synth/lig_dom"/>
</dbReference>
<keyword evidence="7" id="KW-1185">Reference proteome</keyword>